<gene>
    <name evidence="3" type="ORF">C463_04856</name>
</gene>
<keyword evidence="4" id="KW-1185">Reference proteome</keyword>
<dbReference type="InterPro" id="IPR011010">
    <property type="entry name" value="DNA_brk_join_enz"/>
</dbReference>
<dbReference type="InterPro" id="IPR002104">
    <property type="entry name" value="Integrase_catalytic"/>
</dbReference>
<name>M0EED5_9EURY</name>
<dbReference type="GO" id="GO:0006310">
    <property type="term" value="P:DNA recombination"/>
    <property type="evidence" value="ECO:0007669"/>
    <property type="project" value="UniProtKB-KW"/>
</dbReference>
<proteinExistence type="predicted"/>
<dbReference type="EMBL" id="AOJK01000024">
    <property type="protein sequence ID" value="ELZ46090.1"/>
    <property type="molecule type" value="Genomic_DNA"/>
</dbReference>
<organism evidence="3 4">
    <name type="scientific">Halorubrum californiense DSM 19288</name>
    <dbReference type="NCBI Taxonomy" id="1227465"/>
    <lineage>
        <taxon>Archaea</taxon>
        <taxon>Methanobacteriati</taxon>
        <taxon>Methanobacteriota</taxon>
        <taxon>Stenosarchaea group</taxon>
        <taxon>Halobacteria</taxon>
        <taxon>Halobacteriales</taxon>
        <taxon>Haloferacaceae</taxon>
        <taxon>Halorubrum</taxon>
    </lineage>
</organism>
<comment type="caution">
    <text evidence="3">The sequence shown here is derived from an EMBL/GenBank/DDBJ whole genome shotgun (WGS) entry which is preliminary data.</text>
</comment>
<dbReference type="GO" id="GO:0015074">
    <property type="term" value="P:DNA integration"/>
    <property type="evidence" value="ECO:0007669"/>
    <property type="project" value="InterPro"/>
</dbReference>
<evidence type="ECO:0000256" key="1">
    <source>
        <dbReference type="ARBA" id="ARBA00023172"/>
    </source>
</evidence>
<keyword evidence="1" id="KW-0233">DNA recombination</keyword>
<dbReference type="PATRIC" id="fig|1227465.4.peg.953"/>
<dbReference type="SUPFAM" id="SSF56349">
    <property type="entry name" value="DNA breaking-rejoining enzymes"/>
    <property type="match status" value="1"/>
</dbReference>
<evidence type="ECO:0000313" key="3">
    <source>
        <dbReference type="EMBL" id="ELZ46090.1"/>
    </source>
</evidence>
<dbReference type="Proteomes" id="UP000011586">
    <property type="component" value="Unassembled WGS sequence"/>
</dbReference>
<dbReference type="PROSITE" id="PS51898">
    <property type="entry name" value="TYR_RECOMBINASE"/>
    <property type="match status" value="1"/>
</dbReference>
<dbReference type="CDD" id="cd00397">
    <property type="entry name" value="DNA_BRE_C"/>
    <property type="match status" value="1"/>
</dbReference>
<sequence>MTNAIVDWVNDTYDNEETNRDYRQATRTFGLEMYNGDDIAPSISWVSSSYPRNYDPTPSRIDILEWDDDINPMIQAESNDRTRAMMALAFDAGPRSGELYDMRVGDIDDASIGLIANVNGKRGRRDVELILSVPYLNQWLQKHPKKKDKQAYLWIRRDGEGRISERRMYDALQAAAKRVDVTKKVTPTAFRKANACWLAENGVSEPEINSRQGRKQGSRQIARYVADFAPGKNVGYRRMLGIEVEEEEQSGPGVQLCPRCDKETPEDPVNYPRCVFCGQALTYEAIDRAESQDDAVVERSFDEEPDSDMSEGLRELRELLKEFPELRDSSDALDADPDSVES</sequence>
<dbReference type="Gene3D" id="1.10.443.10">
    <property type="entry name" value="Intergrase catalytic core"/>
    <property type="match status" value="1"/>
</dbReference>
<protein>
    <submittedName>
        <fullName evidence="3">Phage integrase</fullName>
    </submittedName>
</protein>
<accession>M0EED5</accession>
<reference evidence="3 4" key="1">
    <citation type="journal article" date="2014" name="PLoS Genet.">
        <title>Phylogenetically driven sequencing of extremely halophilic archaea reveals strategies for static and dynamic osmo-response.</title>
        <authorList>
            <person name="Becker E.A."/>
            <person name="Seitzer P.M."/>
            <person name="Tritt A."/>
            <person name="Larsen D."/>
            <person name="Krusor M."/>
            <person name="Yao A.I."/>
            <person name="Wu D."/>
            <person name="Madern D."/>
            <person name="Eisen J.A."/>
            <person name="Darling A.E."/>
            <person name="Facciotti M.T."/>
        </authorList>
    </citation>
    <scope>NUCLEOTIDE SEQUENCE [LARGE SCALE GENOMIC DNA]</scope>
    <source>
        <strain evidence="3 4">DSM 19288</strain>
    </source>
</reference>
<dbReference type="Pfam" id="PF00589">
    <property type="entry name" value="Phage_integrase"/>
    <property type="match status" value="1"/>
</dbReference>
<dbReference type="AlphaFoldDB" id="M0EED5"/>
<evidence type="ECO:0000313" key="4">
    <source>
        <dbReference type="Proteomes" id="UP000011586"/>
    </source>
</evidence>
<dbReference type="STRING" id="1227465.C463_04856"/>
<evidence type="ECO:0000259" key="2">
    <source>
        <dbReference type="PROSITE" id="PS51898"/>
    </source>
</evidence>
<dbReference type="GO" id="GO:0003677">
    <property type="term" value="F:DNA binding"/>
    <property type="evidence" value="ECO:0007669"/>
    <property type="project" value="InterPro"/>
</dbReference>
<dbReference type="InterPro" id="IPR013762">
    <property type="entry name" value="Integrase-like_cat_sf"/>
</dbReference>
<feature type="domain" description="Tyr recombinase" evidence="2">
    <location>
        <begin position="59"/>
        <end position="237"/>
    </location>
</feature>